<gene>
    <name evidence="7" type="ORF">CMV_017317</name>
</gene>
<dbReference type="PANTHER" id="PTHR10887:SF522">
    <property type="entry name" value="P-LOOP CONTAINING NUCLEOSIDE TRIPHOSPHATE HYDROLASES SUPERFAMILY PROTEIN"/>
    <property type="match status" value="1"/>
</dbReference>
<keyword evidence="3" id="KW-0347">Helicase</keyword>
<dbReference type="InterPro" id="IPR047187">
    <property type="entry name" value="SF1_C_Upf1"/>
</dbReference>
<dbReference type="EMBL" id="JRKL02002754">
    <property type="protein sequence ID" value="KAF3957698.1"/>
    <property type="molecule type" value="Genomic_DNA"/>
</dbReference>
<dbReference type="InterPro" id="IPR027417">
    <property type="entry name" value="P-loop_NTPase"/>
</dbReference>
<protein>
    <recommendedName>
        <fullName evidence="9">Helicase MAGATAMA 3</fullName>
    </recommendedName>
</protein>
<keyword evidence="8" id="KW-1185">Reference proteome</keyword>
<evidence type="ECO:0000259" key="5">
    <source>
        <dbReference type="Pfam" id="PF13086"/>
    </source>
</evidence>
<dbReference type="GO" id="GO:0005524">
    <property type="term" value="F:ATP binding"/>
    <property type="evidence" value="ECO:0007669"/>
    <property type="project" value="UniProtKB-KW"/>
</dbReference>
<evidence type="ECO:0000256" key="3">
    <source>
        <dbReference type="ARBA" id="ARBA00022806"/>
    </source>
</evidence>
<organism evidence="7 8">
    <name type="scientific">Castanea mollissima</name>
    <name type="common">Chinese chestnut</name>
    <dbReference type="NCBI Taxonomy" id="60419"/>
    <lineage>
        <taxon>Eukaryota</taxon>
        <taxon>Viridiplantae</taxon>
        <taxon>Streptophyta</taxon>
        <taxon>Embryophyta</taxon>
        <taxon>Tracheophyta</taxon>
        <taxon>Spermatophyta</taxon>
        <taxon>Magnoliopsida</taxon>
        <taxon>eudicotyledons</taxon>
        <taxon>Gunneridae</taxon>
        <taxon>Pentapetalae</taxon>
        <taxon>rosids</taxon>
        <taxon>fabids</taxon>
        <taxon>Fagales</taxon>
        <taxon>Fagaceae</taxon>
        <taxon>Castanea</taxon>
    </lineage>
</organism>
<reference evidence="7" key="1">
    <citation type="submission" date="2020-03" db="EMBL/GenBank/DDBJ databases">
        <title>Castanea mollissima Vanexum genome sequencing.</title>
        <authorList>
            <person name="Staton M."/>
        </authorList>
    </citation>
    <scope>NUCLEOTIDE SEQUENCE</scope>
    <source>
        <tissue evidence="7">Leaf</tissue>
    </source>
</reference>
<keyword evidence="1" id="KW-0547">Nucleotide-binding</keyword>
<name>A0A8J4R4W6_9ROSI</name>
<evidence type="ECO:0000313" key="7">
    <source>
        <dbReference type="EMBL" id="KAF3957698.1"/>
    </source>
</evidence>
<feature type="domain" description="DNA2/NAM7 helicase-like C-terminal" evidence="6">
    <location>
        <begin position="642"/>
        <end position="837"/>
    </location>
</feature>
<dbReference type="Pfam" id="PF13086">
    <property type="entry name" value="AAA_11"/>
    <property type="match status" value="1"/>
</dbReference>
<dbReference type="Gene3D" id="3.40.50.300">
    <property type="entry name" value="P-loop containing nucleotide triphosphate hydrolases"/>
    <property type="match status" value="2"/>
</dbReference>
<dbReference type="GO" id="GO:0005694">
    <property type="term" value="C:chromosome"/>
    <property type="evidence" value="ECO:0007669"/>
    <property type="project" value="UniProtKB-ARBA"/>
</dbReference>
<keyword evidence="2" id="KW-0378">Hydrolase</keyword>
<dbReference type="CDD" id="cd18808">
    <property type="entry name" value="SF1_C_Upf1"/>
    <property type="match status" value="1"/>
</dbReference>
<evidence type="ECO:0000256" key="1">
    <source>
        <dbReference type="ARBA" id="ARBA00022741"/>
    </source>
</evidence>
<dbReference type="GO" id="GO:0004386">
    <property type="term" value="F:helicase activity"/>
    <property type="evidence" value="ECO:0007669"/>
    <property type="project" value="UniProtKB-KW"/>
</dbReference>
<evidence type="ECO:0000256" key="4">
    <source>
        <dbReference type="ARBA" id="ARBA00022840"/>
    </source>
</evidence>
<comment type="caution">
    <text evidence="7">The sequence shown here is derived from an EMBL/GenBank/DDBJ whole genome shotgun (WGS) entry which is preliminary data.</text>
</comment>
<dbReference type="Pfam" id="PF13087">
    <property type="entry name" value="AAA_12"/>
    <property type="match status" value="1"/>
</dbReference>
<dbReference type="AlphaFoldDB" id="A0A8J4R4W6"/>
<dbReference type="GO" id="GO:0016787">
    <property type="term" value="F:hydrolase activity"/>
    <property type="evidence" value="ECO:0007669"/>
    <property type="project" value="UniProtKB-KW"/>
</dbReference>
<evidence type="ECO:0000256" key="2">
    <source>
        <dbReference type="ARBA" id="ARBA00022801"/>
    </source>
</evidence>
<dbReference type="InterPro" id="IPR041677">
    <property type="entry name" value="DNA2/NAM7_AAA_11"/>
</dbReference>
<keyword evidence="4" id="KW-0067">ATP-binding</keyword>
<sequence length="1091" mass="124032">MENTNVKKEEVAGRSLIDKVFSWPFRDVCNKDLYKNQVQRIPETFLSMTDYMKSFKDPLIEEAHADLFSNMTAVRRAPVCYIHSVEESKNFKLPKDLFYEIKFNAAEDTEKNIGTYEPKVGDLIALTDFRPKSIDDLVRPTRFYLIAYVYGTKAESSEKLQILASKCIRTEPNMQRNMRETFLGRKRETFHTNKKETLLAVCLMNMTTIVRMWRAVNSELEGGNRNILNKVVQNNAADEENCTTCFSEGKRSPSNSFICDIISSYNPNNSQEAAVLSCVSLRDCYHQNTVKLIWGPPGTGKTKTVGLLLFVLLKIKCRTLTCAPTNSAVLEVTTRLLSLVRESLEYETYGLGDIILFGNDERLRIDGCDDLRDVFLDYRVNVLCKYFASSSGWKDCLEVVIRFLENPKLQYNIYFEERKKKNVEVEDELKQEEGTSNPVKEDDDTMTFEEFVKKEFSLIRKSLKCCMIDLYTHLPTSLLPLEVVKDMIRALKLLKSLQTLLCSLSTVANEGLERVLNDLEDIGSSVGCSSKLGTTVKECLDILRSLSHTFSVPNLTDHYAIQKLCLANACLIFCTASSSAKLHTEGMTPLEFLVIDEAAQLKECESAIPLQLSGLRHAILIGDERQLPAMVQSKISTNAEFGRSLFERLVMLGHQKHLLDVQYRMHPSISFFPNQEFYNSQISDAPNVIERGYEKRFLQGNIYGSYSFISIDHGKEEFDGGHSPKNMVEAAVVSEIVANLYEEFLVTKKKVSVGVISPYKTQVYAIQEKVKGYSKYSDSGFSVSVRSVDGFQGGEEDVIIISTVRSNDNGSIGFLSNLKRANVALTRARYCLWILGNGTTLLKSDSVWKKLVLDARERQCFYNAEEDQKLALAITAALVELGKLDILLNDDSLLFREARWKVIFSNDFKESIQSIRNSEICKEVLYVLQKLSSGWRQPQEERDPVVHDGPSSQLLEMSKVSEQLNLVWNVDSLKEDSNYIQILKVWDVVPLSDIPKLAKRLDFLFGRYRVDEMNRCKHRCVEGSFVVPKRWPVDSSTCSEPDTVVSLSKDLSSLSISDEPETSTAIYRNHFKSNMKNKSEDVEFKQGWLDD</sequence>
<feature type="domain" description="DNA2/NAM7 helicase helicase" evidence="5">
    <location>
        <begin position="267"/>
        <end position="634"/>
    </location>
</feature>
<evidence type="ECO:0008006" key="9">
    <source>
        <dbReference type="Google" id="ProtNLM"/>
    </source>
</evidence>
<dbReference type="PANTHER" id="PTHR10887">
    <property type="entry name" value="DNA2/NAM7 HELICASE FAMILY"/>
    <property type="match status" value="1"/>
</dbReference>
<dbReference type="FunFam" id="3.40.50.300:FF:000326">
    <property type="entry name" value="P-loop containing nucleoside triphosphate hydrolase"/>
    <property type="match status" value="1"/>
</dbReference>
<dbReference type="InterPro" id="IPR045055">
    <property type="entry name" value="DNA2/NAM7-like"/>
</dbReference>
<proteinExistence type="predicted"/>
<dbReference type="SUPFAM" id="SSF52540">
    <property type="entry name" value="P-loop containing nucleoside triphosphate hydrolases"/>
    <property type="match status" value="1"/>
</dbReference>
<evidence type="ECO:0000313" key="8">
    <source>
        <dbReference type="Proteomes" id="UP000737018"/>
    </source>
</evidence>
<evidence type="ECO:0000259" key="6">
    <source>
        <dbReference type="Pfam" id="PF13087"/>
    </source>
</evidence>
<dbReference type="Proteomes" id="UP000737018">
    <property type="component" value="Unassembled WGS sequence"/>
</dbReference>
<dbReference type="InterPro" id="IPR041679">
    <property type="entry name" value="DNA2/NAM7-like_C"/>
</dbReference>
<accession>A0A8J4R4W6</accession>
<dbReference type="OrthoDB" id="6513042at2759"/>